<dbReference type="PANTHER" id="PTHR14136">
    <property type="entry name" value="BTB_POZ DOMAIN-CONTAINING PROTEIN KCTD9"/>
    <property type="match status" value="1"/>
</dbReference>
<reference evidence="3" key="1">
    <citation type="journal article" date="2019" name="Int. J. Syst. Evol. Microbiol.">
        <title>The Global Catalogue of Microorganisms (GCM) 10K type strain sequencing project: providing services to taxonomists for standard genome sequencing and annotation.</title>
        <authorList>
            <consortium name="The Broad Institute Genomics Platform"/>
            <consortium name="The Broad Institute Genome Sequencing Center for Infectious Disease"/>
            <person name="Wu L."/>
            <person name="Ma J."/>
        </authorList>
    </citation>
    <scope>NUCLEOTIDE SEQUENCE [LARGE SCALE GENOMIC DNA]</scope>
    <source>
        <strain evidence="3">CGMCC 4.7677</strain>
    </source>
</reference>
<evidence type="ECO:0008006" key="4">
    <source>
        <dbReference type="Google" id="ProtNLM"/>
    </source>
</evidence>
<dbReference type="InterPro" id="IPR001646">
    <property type="entry name" value="5peptide_repeat"/>
</dbReference>
<keyword evidence="1" id="KW-0812">Transmembrane</keyword>
<keyword evidence="1" id="KW-1133">Transmembrane helix</keyword>
<dbReference type="Pfam" id="PF00805">
    <property type="entry name" value="Pentapeptide"/>
    <property type="match status" value="2"/>
</dbReference>
<evidence type="ECO:0000256" key="1">
    <source>
        <dbReference type="SAM" id="Phobius"/>
    </source>
</evidence>
<organism evidence="2 3">
    <name type="scientific">Amycolatopsis deserti</name>
    <dbReference type="NCBI Taxonomy" id="185696"/>
    <lineage>
        <taxon>Bacteria</taxon>
        <taxon>Bacillati</taxon>
        <taxon>Actinomycetota</taxon>
        <taxon>Actinomycetes</taxon>
        <taxon>Pseudonocardiales</taxon>
        <taxon>Pseudonocardiaceae</taxon>
        <taxon>Amycolatopsis</taxon>
    </lineage>
</organism>
<proteinExistence type="predicted"/>
<feature type="transmembrane region" description="Helical" evidence="1">
    <location>
        <begin position="86"/>
        <end position="107"/>
    </location>
</feature>
<keyword evidence="1" id="KW-0472">Membrane</keyword>
<dbReference type="Proteomes" id="UP000605897">
    <property type="component" value="Unassembled WGS sequence"/>
</dbReference>
<gene>
    <name evidence="2" type="ORF">GCM10017786_22540</name>
</gene>
<protein>
    <recommendedName>
        <fullName evidence="4">Pentapeptide repeat-containing protein</fullName>
    </recommendedName>
</protein>
<feature type="transmembrane region" description="Helical" evidence="1">
    <location>
        <begin position="55"/>
        <end position="74"/>
    </location>
</feature>
<accession>A0ABQ3IPM5</accession>
<dbReference type="EMBL" id="BNAU01000002">
    <property type="protein sequence ID" value="GHE89832.1"/>
    <property type="molecule type" value="Genomic_DNA"/>
</dbReference>
<evidence type="ECO:0000313" key="2">
    <source>
        <dbReference type="EMBL" id="GHE89832.1"/>
    </source>
</evidence>
<evidence type="ECO:0000313" key="3">
    <source>
        <dbReference type="Proteomes" id="UP000605897"/>
    </source>
</evidence>
<dbReference type="RefSeq" id="WP_191244458.1">
    <property type="nucleotide sequence ID" value="NZ_BNAU01000002.1"/>
</dbReference>
<dbReference type="Gene3D" id="2.160.20.80">
    <property type="entry name" value="E3 ubiquitin-protein ligase SopA"/>
    <property type="match status" value="1"/>
</dbReference>
<comment type="caution">
    <text evidence="2">The sequence shown here is derived from an EMBL/GenBank/DDBJ whole genome shotgun (WGS) entry which is preliminary data.</text>
</comment>
<dbReference type="SUPFAM" id="SSF141571">
    <property type="entry name" value="Pentapeptide repeat-like"/>
    <property type="match status" value="1"/>
</dbReference>
<dbReference type="PANTHER" id="PTHR14136:SF17">
    <property type="entry name" value="BTB_POZ DOMAIN-CONTAINING PROTEIN KCTD9"/>
    <property type="match status" value="1"/>
</dbReference>
<keyword evidence="3" id="KW-1185">Reference proteome</keyword>
<dbReference type="InterPro" id="IPR051082">
    <property type="entry name" value="Pentapeptide-BTB/POZ_domain"/>
</dbReference>
<sequence>MDEDLARDALRRRERDLRNRRRSRRAALALVVLAVAGAGWQLARAVTSWQALLTRWWPLAAAVVALVAAGVLWSRTRQRPAAADNWSRIGGMVTTVTAVGALVFTAISLEATRDQIEVARQGQITDRYTRAVDQLGAEGAENLHRRLGGIYALERIAVDSPRDQATMVEVLSAFLRSTSPRTEGRPCPPTPADVAAAFAVLTRRDVARDPEPMVVDLRQLCLREVRAVDGDLSGMSLIGSDLSSANLSGARLGLTGLSGATLAGASLYRADLTAGFVFAEHADFTGARFDSAKLGGADFSGSTFTGADFEYADLGHADFSGADLSGAEHTAGTKVGGAVKDPATRNAWW</sequence>
<name>A0ABQ3IPM5_9PSEU</name>